<dbReference type="Proteomes" id="UP000612585">
    <property type="component" value="Unassembled WGS sequence"/>
</dbReference>
<accession>A0A8J3ZGJ9</accession>
<dbReference type="AlphaFoldDB" id="A0A8J3ZGJ9"/>
<organism evidence="1 2">
    <name type="scientific">Virgisporangium aurantiacum</name>
    <dbReference type="NCBI Taxonomy" id="175570"/>
    <lineage>
        <taxon>Bacteria</taxon>
        <taxon>Bacillati</taxon>
        <taxon>Actinomycetota</taxon>
        <taxon>Actinomycetes</taxon>
        <taxon>Micromonosporales</taxon>
        <taxon>Micromonosporaceae</taxon>
        <taxon>Virgisporangium</taxon>
    </lineage>
</organism>
<reference evidence="1" key="1">
    <citation type="submission" date="2021-01" db="EMBL/GenBank/DDBJ databases">
        <title>Whole genome shotgun sequence of Virgisporangium aurantiacum NBRC 16421.</title>
        <authorList>
            <person name="Komaki H."/>
            <person name="Tamura T."/>
        </authorList>
    </citation>
    <scope>NUCLEOTIDE SEQUENCE</scope>
    <source>
        <strain evidence="1">NBRC 16421</strain>
    </source>
</reference>
<name>A0A8J3ZGJ9_9ACTN</name>
<gene>
    <name evidence="1" type="ORF">Vau01_087210</name>
</gene>
<evidence type="ECO:0000313" key="1">
    <source>
        <dbReference type="EMBL" id="GIJ61205.1"/>
    </source>
</evidence>
<proteinExistence type="predicted"/>
<dbReference type="RefSeq" id="WP_204006001.1">
    <property type="nucleotide sequence ID" value="NZ_BOPG01000064.1"/>
</dbReference>
<dbReference type="EMBL" id="BOPG01000064">
    <property type="protein sequence ID" value="GIJ61205.1"/>
    <property type="molecule type" value="Genomic_DNA"/>
</dbReference>
<evidence type="ECO:0000313" key="2">
    <source>
        <dbReference type="Proteomes" id="UP000612585"/>
    </source>
</evidence>
<keyword evidence="2" id="KW-1185">Reference proteome</keyword>
<comment type="caution">
    <text evidence="1">The sequence shown here is derived from an EMBL/GenBank/DDBJ whole genome shotgun (WGS) entry which is preliminary data.</text>
</comment>
<sequence>MDLHTFDLGAFMSGVGSSDITMMVKIDDERQRERRRPWTVLLAGATAFRSDCRSLEECVEVAVRELGRPLGARLDSILESATGTTERADLLAVDIDDLFTQLADRGTTVTVQVRRESEAVGDARWSLGLSGAAVDGRGIQAGGNTLDESLKSGLRELRARSAEWEWLDLYL</sequence>
<protein>
    <submittedName>
        <fullName evidence="1">Uncharacterized protein</fullName>
    </submittedName>
</protein>